<dbReference type="PANTHER" id="PTHR24123:SF33">
    <property type="entry name" value="PROTEIN HOS4"/>
    <property type="match status" value="1"/>
</dbReference>
<dbReference type="GO" id="GO:0004672">
    <property type="term" value="F:protein kinase activity"/>
    <property type="evidence" value="ECO:0007669"/>
    <property type="project" value="InterPro"/>
</dbReference>
<feature type="compositionally biased region" description="Acidic residues" evidence="4">
    <location>
        <begin position="1361"/>
        <end position="1391"/>
    </location>
</feature>
<feature type="repeat" description="ANK" evidence="3">
    <location>
        <begin position="978"/>
        <end position="1006"/>
    </location>
</feature>
<evidence type="ECO:0000256" key="3">
    <source>
        <dbReference type="PROSITE-ProRule" id="PRU00023"/>
    </source>
</evidence>
<feature type="compositionally biased region" description="Polar residues" evidence="4">
    <location>
        <begin position="34"/>
        <end position="44"/>
    </location>
</feature>
<evidence type="ECO:0000256" key="4">
    <source>
        <dbReference type="SAM" id="MobiDB-lite"/>
    </source>
</evidence>
<feature type="repeat" description="ANK" evidence="3">
    <location>
        <begin position="727"/>
        <end position="759"/>
    </location>
</feature>
<dbReference type="Pfam" id="PF00023">
    <property type="entry name" value="Ank"/>
    <property type="match status" value="2"/>
</dbReference>
<dbReference type="GO" id="GO:0005524">
    <property type="term" value="F:ATP binding"/>
    <property type="evidence" value="ECO:0007669"/>
    <property type="project" value="InterPro"/>
</dbReference>
<dbReference type="SMART" id="SM00248">
    <property type="entry name" value="ANK"/>
    <property type="match status" value="11"/>
</dbReference>
<feature type="repeat" description="ANK" evidence="3">
    <location>
        <begin position="1093"/>
        <end position="1125"/>
    </location>
</feature>
<keyword evidence="2 3" id="KW-0040">ANK repeat</keyword>
<name>A0A098DZ78_GIBZE</name>
<evidence type="ECO:0000256" key="2">
    <source>
        <dbReference type="ARBA" id="ARBA00023043"/>
    </source>
</evidence>
<dbReference type="InterPro" id="IPR011009">
    <property type="entry name" value="Kinase-like_dom_sf"/>
</dbReference>
<feature type="region of interest" description="Disordered" evidence="4">
    <location>
        <begin position="34"/>
        <end position="58"/>
    </location>
</feature>
<dbReference type="SUPFAM" id="SSF48403">
    <property type="entry name" value="Ankyrin repeat"/>
    <property type="match status" value="2"/>
</dbReference>
<protein>
    <recommendedName>
        <fullName evidence="5">Protein kinase domain-containing protein</fullName>
    </recommendedName>
</protein>
<reference evidence="6" key="3">
    <citation type="submission" date="2017-01" db="UniProtKB">
        <authorList>
            <consortium name="EnsemblFungi"/>
        </authorList>
    </citation>
    <scope>IDENTIFICATION</scope>
    <source>
        <strain evidence="6">PH-1 / ATCC MYA-4620 / FGSC 9075 / NRRL 31084</strain>
    </source>
</reference>
<dbReference type="PROSITE" id="PS50297">
    <property type="entry name" value="ANK_REP_REGION"/>
    <property type="match status" value="4"/>
</dbReference>
<accession>A0A098DZ78</accession>
<gene>
    <name evidence="6" type="primary">FG04770.1</name>
</gene>
<dbReference type="PRINTS" id="PR01415">
    <property type="entry name" value="ANKYRIN"/>
</dbReference>
<dbReference type="InterPro" id="IPR002110">
    <property type="entry name" value="Ankyrin_rpt"/>
</dbReference>
<dbReference type="PANTHER" id="PTHR24123">
    <property type="entry name" value="ANKYRIN REPEAT-CONTAINING"/>
    <property type="match status" value="1"/>
</dbReference>
<dbReference type="Pfam" id="PF12796">
    <property type="entry name" value="Ank_2"/>
    <property type="match status" value="2"/>
</dbReference>
<sequence>MESLTDDNSDGGEFEAEYASYTCENEIEQMTQATNNFNLSSESPGNGIKPATSDQDQARIPRKSIDKLPITYQLMTLINEAKFNGSIITTWFGHHDFAARPSRQIARGGYFQTRYAESLGVAKYPLLATESKEISERSYKALANELRVLSHPPLMEHENIVNIKTIGWTKLDALAAAWMPMIVLELADLGTLTEYLSEQKLGVDSKLQIARDVGTGLQALHACGIMHGDLKLDNVLMFKCRDGKIKAKLCDFGCSYIATGTERQYDKIGIGAGTKPWNSPELYKQVPFPYLHCVDTYSFGLLVWRVLLNGRNPFDGLEQQEIDKRKARDAILLDASLSVEDEYDRDIVLRGAVSSTDRAHLYMRGVAMPKSCFRHTLSSAMEKRDLDAAMDSLSFQSVYGTAYSHKPKSVELGPTLSSTNVEFLRLFDIPWTAQTMFIESLKEISENKALSVEIRANAYMQLCYASIDLFGTSSDLFEGSTYLRKAIDLGSVVAASIFRPFMLAMGHTTDETFNNEHKSWLIKAIGAGCILARREFLLLTEDHKVLSEAEQQLRLLMGAKMMNEKGVADAEYIEMMFLPANQEVLRAFLGAGRLPVIGMSSSMSSFMSRSMNTYLHAGAALGIDPEQFRTAVAKVDTNIIDMQDNAGNTALHLALRFGNIENARALLDRGADASLANKFGETPWHWLISLEDDDMQDILVLMLDYPDGLSNLAQARNSNVNQFSISHGGTPLHWAVDMRMITLVETLLECGADPLLEHRGMSSIDLAIHLNQVEILDTLMDFVKDDIDNLPLRSMNDVMNMQGAGRTDPINDSQKNEDSLILQAVGIQPMHERLIYCGEYWLDSAVSTLKVLYEYEQVSEWSDENSETRLETFRLLSFAATTVPEMIQQMIDMMNIFPNPYQEAADVFWNAALKETICTSLPNMVHFVIDKVRDSSPSSCLDDAETLLHSYCASLHADTTVLESILKDCSSIDCVDELGRTPLMNAVRERNFEISTYLLEHGADVNRTWVQNGHRVYMLYEYVINNTDIDVVPLKYLLEPMHPFSDKIPPLTLGPDHPDTVLHMACKDGNPVIVDYLLSKFGSNPFLDQPGEGGMTALHHAVFNGHLDVAMKLCQAGADVNARSGYKDMPNRKRSRPLDLCFRYTTQSNELLANKFGLERNREHVLLGRFHIGNFLVQRHGARRAYRSLMHRSLAFCLSRFATEGCMTQLLAVVLRTVKIEMNITSPGDVDYHLLLTHLLWLAAPEGHVSATRLLLNLGADANYQSKKGLSLLHMVSWLGKAEMVYVLVRNGNADISAQDAEGQSVAWYSARSQDLATIRMVKSCGGHFTIPRSILERVLGSRDIPADLMPQLIARFTGEPSDDDDDEDSEKESDGDEVSADGSDREDEDGVREGEEVC</sequence>
<dbReference type="InterPro" id="IPR036770">
    <property type="entry name" value="Ankyrin_rpt-contain_sf"/>
</dbReference>
<proteinExistence type="predicted"/>
<dbReference type="InterPro" id="IPR000719">
    <property type="entry name" value="Prot_kinase_dom"/>
</dbReference>
<dbReference type="EMBL" id="HG970334">
    <property type="status" value="NOT_ANNOTATED_CDS"/>
    <property type="molecule type" value="Genomic_DNA"/>
</dbReference>
<dbReference type="PROSITE" id="PS50088">
    <property type="entry name" value="ANK_REPEAT"/>
    <property type="match status" value="4"/>
</dbReference>
<evidence type="ECO:0000313" key="6">
    <source>
        <dbReference type="EnsemblFungi" id="CEF86652"/>
    </source>
</evidence>
<feature type="region of interest" description="Disordered" evidence="4">
    <location>
        <begin position="1356"/>
        <end position="1399"/>
    </location>
</feature>
<dbReference type="InterPro" id="IPR051165">
    <property type="entry name" value="Multifunctional_ANK_Repeat"/>
</dbReference>
<dbReference type="PROSITE" id="PS50011">
    <property type="entry name" value="PROTEIN_KINASE_DOM"/>
    <property type="match status" value="1"/>
</dbReference>
<feature type="domain" description="Protein kinase" evidence="5">
    <location>
        <begin position="99"/>
        <end position="363"/>
    </location>
</feature>
<dbReference type="Gene3D" id="1.10.510.10">
    <property type="entry name" value="Transferase(Phosphotransferase) domain 1"/>
    <property type="match status" value="1"/>
</dbReference>
<dbReference type="SUPFAM" id="SSF56112">
    <property type="entry name" value="Protein kinase-like (PK-like)"/>
    <property type="match status" value="1"/>
</dbReference>
<reference evidence="6" key="2">
    <citation type="journal article" date="2010" name="Nature">
        <title>Comparative genomics reveals mobile pathogenicity chromosomes in Fusarium.</title>
        <authorList>
            <person name="Ma L.J."/>
            <person name="van der Does H.C."/>
            <person name="Borkovich K.A."/>
            <person name="Coleman J.J."/>
            <person name="Daboussi M.J."/>
            <person name="Di Pietro A."/>
            <person name="Dufresne M."/>
            <person name="Freitag M."/>
            <person name="Grabherr M."/>
            <person name="Henrissat B."/>
            <person name="Houterman P.M."/>
            <person name="Kang S."/>
            <person name="Shim W.B."/>
            <person name="Woloshuk C."/>
            <person name="Xie X."/>
            <person name="Xu J.R."/>
            <person name="Antoniw J."/>
            <person name="Baker S.E."/>
            <person name="Bluhm B.H."/>
            <person name="Breakspear A."/>
            <person name="Brown D.W."/>
            <person name="Butchko R.A."/>
            <person name="Chapman S."/>
            <person name="Coulson R."/>
            <person name="Coutinho P.M."/>
            <person name="Danchin E.G."/>
            <person name="Diener A."/>
            <person name="Gale L.R."/>
            <person name="Gardiner D.M."/>
            <person name="Goff S."/>
            <person name="Hammond-Kosack K.E."/>
            <person name="Hilburn K."/>
            <person name="Hua-Van A."/>
            <person name="Jonkers W."/>
            <person name="Kazan K."/>
            <person name="Kodira C.D."/>
            <person name="Koehrsen M."/>
            <person name="Kumar L."/>
            <person name="Lee Y.H."/>
            <person name="Li L."/>
            <person name="Manners J.M."/>
            <person name="Miranda-Saavedra D."/>
            <person name="Mukherjee M."/>
            <person name="Park G."/>
            <person name="Park J."/>
            <person name="Park S.Y."/>
            <person name="Proctor R.H."/>
            <person name="Regev A."/>
            <person name="Ruiz-Roldan M.C."/>
            <person name="Sain D."/>
            <person name="Sakthikumar S."/>
            <person name="Sykes S."/>
            <person name="Schwartz D.C."/>
            <person name="Turgeon B.G."/>
            <person name="Wapinski I."/>
            <person name="Yoder O."/>
            <person name="Young S."/>
            <person name="Zeng Q."/>
            <person name="Zhou S."/>
            <person name="Galagan J."/>
            <person name="Cuomo C.A."/>
            <person name="Kistler H.C."/>
            <person name="Rep M."/>
        </authorList>
    </citation>
    <scope>GENOME REANNOTATION</scope>
    <source>
        <strain evidence="6">PH-1 / ATCC MYA-4620 / FGSC 9075 / NRRL 31084</strain>
    </source>
</reference>
<organism evidence="6">
    <name type="scientific">Gibberella zeae (strain ATCC MYA-4620 / CBS 123657 / FGSC 9075 / NRRL 31084 / PH-1)</name>
    <name type="common">Wheat head blight fungus</name>
    <name type="synonym">Fusarium graminearum</name>
    <dbReference type="NCBI Taxonomy" id="229533"/>
    <lineage>
        <taxon>Eukaryota</taxon>
        <taxon>Fungi</taxon>
        <taxon>Dikarya</taxon>
        <taxon>Ascomycota</taxon>
        <taxon>Pezizomycotina</taxon>
        <taxon>Sordariomycetes</taxon>
        <taxon>Hypocreomycetidae</taxon>
        <taxon>Hypocreales</taxon>
        <taxon>Nectriaceae</taxon>
        <taxon>Fusarium</taxon>
    </lineage>
</organism>
<evidence type="ECO:0000256" key="1">
    <source>
        <dbReference type="ARBA" id="ARBA00022737"/>
    </source>
</evidence>
<dbReference type="PROSITE" id="PS00108">
    <property type="entry name" value="PROTEIN_KINASE_ST"/>
    <property type="match status" value="1"/>
</dbReference>
<keyword evidence="1" id="KW-0677">Repeat</keyword>
<dbReference type="EnsemblFungi" id="CEF86652">
    <property type="protein sequence ID" value="CEF86652"/>
    <property type="gene ID" value="FGRRES_16412"/>
</dbReference>
<dbReference type="InterPro" id="IPR008271">
    <property type="entry name" value="Ser/Thr_kinase_AS"/>
</dbReference>
<reference evidence="6" key="1">
    <citation type="journal article" date="2007" name="Science">
        <title>The Fusarium graminearum genome reveals a link between localized polymorphism and pathogen specialization.</title>
        <authorList>
            <person name="Cuomo C.A."/>
            <person name="Gueldener U."/>
            <person name="Xu J.-R."/>
            <person name="Trail F."/>
            <person name="Turgeon B.G."/>
            <person name="Di Pietro A."/>
            <person name="Walton J.D."/>
            <person name="Ma L.-J."/>
            <person name="Baker S.E."/>
            <person name="Rep M."/>
            <person name="Adam G."/>
            <person name="Antoniw J."/>
            <person name="Baldwin T."/>
            <person name="Calvo S.E."/>
            <person name="Chang Y.-L."/>
            <person name="DeCaprio D."/>
            <person name="Gale L.R."/>
            <person name="Gnerre S."/>
            <person name="Goswami R.S."/>
            <person name="Hammond-Kosack K."/>
            <person name="Harris L.J."/>
            <person name="Hilburn K."/>
            <person name="Kennell J.C."/>
            <person name="Kroken S."/>
            <person name="Magnuson J.K."/>
            <person name="Mannhaupt G."/>
            <person name="Mauceli E.W."/>
            <person name="Mewes H.-W."/>
            <person name="Mitterbauer R."/>
            <person name="Muehlbauer G."/>
            <person name="Muensterkoetter M."/>
            <person name="Nelson D."/>
            <person name="O'Donnell K."/>
            <person name="Ouellet T."/>
            <person name="Qi W."/>
            <person name="Quesneville H."/>
            <person name="Roncero M.I.G."/>
            <person name="Seong K.-Y."/>
            <person name="Tetko I.V."/>
            <person name="Urban M."/>
            <person name="Waalwijk C."/>
            <person name="Ward T.J."/>
            <person name="Yao J."/>
            <person name="Birren B.W."/>
            <person name="Kistler H.C."/>
        </authorList>
    </citation>
    <scope>NUCLEOTIDE SEQUENCE [LARGE SCALE GENOMIC DNA]</scope>
    <source>
        <strain evidence="6">PH-1 / ATCC MYA-4620 / FGSC 9075 / NRRL 31084</strain>
    </source>
</reference>
<feature type="repeat" description="ANK" evidence="3">
    <location>
        <begin position="646"/>
        <end position="678"/>
    </location>
</feature>
<dbReference type="SMART" id="SM00220">
    <property type="entry name" value="S_TKc"/>
    <property type="match status" value="1"/>
</dbReference>
<dbReference type="Pfam" id="PF00069">
    <property type="entry name" value="Pkinase"/>
    <property type="match status" value="1"/>
</dbReference>
<evidence type="ECO:0000259" key="5">
    <source>
        <dbReference type="PROSITE" id="PS50011"/>
    </source>
</evidence>
<dbReference type="Gene3D" id="1.25.40.20">
    <property type="entry name" value="Ankyrin repeat-containing domain"/>
    <property type="match status" value="5"/>
</dbReference>
<accession>A0A0E0SJN9</accession>